<keyword evidence="1" id="KW-1133">Transmembrane helix</keyword>
<evidence type="ECO:0000256" key="1">
    <source>
        <dbReference type="SAM" id="Phobius"/>
    </source>
</evidence>
<accession>A0ABT7L903</accession>
<keyword evidence="1" id="KW-0472">Membrane</keyword>
<feature type="transmembrane region" description="Helical" evidence="1">
    <location>
        <begin position="59"/>
        <end position="80"/>
    </location>
</feature>
<feature type="transmembrane region" description="Helical" evidence="1">
    <location>
        <begin position="5"/>
        <end position="23"/>
    </location>
</feature>
<protein>
    <submittedName>
        <fullName evidence="2">Disulfide bond formation protein DsbD</fullName>
    </submittedName>
</protein>
<comment type="caution">
    <text evidence="2">The sequence shown here is derived from an EMBL/GenBank/DDBJ whole genome shotgun (WGS) entry which is preliminary data.</text>
</comment>
<sequence>MSRKTFKIIGWILLLGMGASWIGFGYSSWYLLLTPMAYLSFSINDGSIKKIGRIKQMSFLQVILIMIAFIVSIGIVFGLIKLANYLINDIFHLTGGIKTLSVIIAVVLSLYPVKFTFGSVIYKVMNATR</sequence>
<evidence type="ECO:0000313" key="2">
    <source>
        <dbReference type="EMBL" id="MDL4842343.1"/>
    </source>
</evidence>
<dbReference type="RefSeq" id="WP_285933621.1">
    <property type="nucleotide sequence ID" value="NZ_JASTZU010000058.1"/>
</dbReference>
<dbReference type="Proteomes" id="UP001235343">
    <property type="component" value="Unassembled WGS sequence"/>
</dbReference>
<proteinExistence type="predicted"/>
<keyword evidence="3" id="KW-1185">Reference proteome</keyword>
<reference evidence="2 3" key="1">
    <citation type="submission" date="2023-06" db="EMBL/GenBank/DDBJ databases">
        <title>Aquibacillus rhizosphaerae LR5S19.</title>
        <authorList>
            <person name="Sun J.-Q."/>
        </authorList>
    </citation>
    <scope>NUCLEOTIDE SEQUENCE [LARGE SCALE GENOMIC DNA]</scope>
    <source>
        <strain evidence="2 3">LR5S19</strain>
    </source>
</reference>
<feature type="transmembrane region" description="Helical" evidence="1">
    <location>
        <begin position="100"/>
        <end position="122"/>
    </location>
</feature>
<dbReference type="EMBL" id="JASTZU010000058">
    <property type="protein sequence ID" value="MDL4842343.1"/>
    <property type="molecule type" value="Genomic_DNA"/>
</dbReference>
<evidence type="ECO:0000313" key="3">
    <source>
        <dbReference type="Proteomes" id="UP001235343"/>
    </source>
</evidence>
<name>A0ABT7L903_9BACI</name>
<gene>
    <name evidence="2" type="ORF">QQS35_18040</name>
</gene>
<organism evidence="2 3">
    <name type="scientific">Aquibacillus rhizosphaerae</name>
    <dbReference type="NCBI Taxonomy" id="3051431"/>
    <lineage>
        <taxon>Bacteria</taxon>
        <taxon>Bacillati</taxon>
        <taxon>Bacillota</taxon>
        <taxon>Bacilli</taxon>
        <taxon>Bacillales</taxon>
        <taxon>Bacillaceae</taxon>
        <taxon>Aquibacillus</taxon>
    </lineage>
</organism>
<keyword evidence="1" id="KW-0812">Transmembrane</keyword>